<evidence type="ECO:0008006" key="4">
    <source>
        <dbReference type="Google" id="ProtNLM"/>
    </source>
</evidence>
<proteinExistence type="predicted"/>
<dbReference type="STRING" id="1798525.A3G90_02000"/>
<dbReference type="AlphaFoldDB" id="A0A1F6FG44"/>
<evidence type="ECO:0000313" key="2">
    <source>
        <dbReference type="EMBL" id="OGG84832.1"/>
    </source>
</evidence>
<evidence type="ECO:0000256" key="1">
    <source>
        <dbReference type="SAM" id="Phobius"/>
    </source>
</evidence>
<keyword evidence="1" id="KW-0472">Membrane</keyword>
<protein>
    <recommendedName>
        <fullName evidence="4">Holin</fullName>
    </recommendedName>
</protein>
<reference evidence="2 3" key="1">
    <citation type="journal article" date="2016" name="Nat. Commun.">
        <title>Thousands of microbial genomes shed light on interconnected biogeochemical processes in an aquifer system.</title>
        <authorList>
            <person name="Anantharaman K."/>
            <person name="Brown C.T."/>
            <person name="Hug L.A."/>
            <person name="Sharon I."/>
            <person name="Castelle C.J."/>
            <person name="Probst A.J."/>
            <person name="Thomas B.C."/>
            <person name="Singh A."/>
            <person name="Wilkins M.J."/>
            <person name="Karaoz U."/>
            <person name="Brodie E.L."/>
            <person name="Williams K.H."/>
            <person name="Hubbard S.S."/>
            <person name="Banfield J.F."/>
        </authorList>
    </citation>
    <scope>NUCLEOTIDE SEQUENCE [LARGE SCALE GENOMIC DNA]</scope>
</reference>
<name>A0A1F6FG44_9BACT</name>
<dbReference type="Proteomes" id="UP000177325">
    <property type="component" value="Unassembled WGS sequence"/>
</dbReference>
<feature type="transmembrane region" description="Helical" evidence="1">
    <location>
        <begin position="35"/>
        <end position="64"/>
    </location>
</feature>
<dbReference type="EMBL" id="MFMM01000001">
    <property type="protein sequence ID" value="OGG84832.1"/>
    <property type="molecule type" value="Genomic_DNA"/>
</dbReference>
<evidence type="ECO:0000313" key="3">
    <source>
        <dbReference type="Proteomes" id="UP000177325"/>
    </source>
</evidence>
<keyword evidence="1" id="KW-1133">Transmembrane helix</keyword>
<gene>
    <name evidence="2" type="ORF">A3G90_02000</name>
</gene>
<accession>A0A1F6FG44</accession>
<organism evidence="2 3">
    <name type="scientific">Candidatus Kaiserbacteria bacterium RIFCSPLOWO2_12_FULL_45_26</name>
    <dbReference type="NCBI Taxonomy" id="1798525"/>
    <lineage>
        <taxon>Bacteria</taxon>
        <taxon>Candidatus Kaiseribacteriota</taxon>
    </lineage>
</organism>
<sequence length="79" mass="8387">MNKQFLAIVVTILNLAVPGVGSVIGGKLSVGWKQLILTAVVALLLYLSVPPFQVALAAAAAWLWAFTTSIEFLKGAYKN</sequence>
<keyword evidence="1" id="KW-0812">Transmembrane</keyword>
<comment type="caution">
    <text evidence="2">The sequence shown here is derived from an EMBL/GenBank/DDBJ whole genome shotgun (WGS) entry which is preliminary data.</text>
</comment>